<feature type="compositionally biased region" description="Basic residues" evidence="1">
    <location>
        <begin position="141"/>
        <end position="150"/>
    </location>
</feature>
<name>A0A1I0IFK6_9PSED</name>
<feature type="region of interest" description="Disordered" evidence="1">
    <location>
        <begin position="128"/>
        <end position="150"/>
    </location>
</feature>
<proteinExistence type="predicted"/>
<sequence length="150" mass="16075">MKTIKAQEFDDQPVTQRVLNQAIDQGRKRNAPNIQPTTLRFLSELNALAIGFSDQTALLLPVANYPELRELSVSELGQMELGFGGKAICLDHRDLHMSISGMISASESLMGVAGSLIAARNGRRVSAAKATASKANGSKGGRPRKKVAET</sequence>
<dbReference type="AlphaFoldDB" id="A0A1I0IFK6"/>
<accession>A0A1I0IFK6</accession>
<evidence type="ECO:0008006" key="4">
    <source>
        <dbReference type="Google" id="ProtNLM"/>
    </source>
</evidence>
<dbReference type="InterPro" id="IPR018841">
    <property type="entry name" value="DUF2442"/>
</dbReference>
<gene>
    <name evidence="2" type="ORF">SAMN05216197_13618</name>
</gene>
<protein>
    <recommendedName>
        <fullName evidence="4">DUF2442 domain-containing protein</fullName>
    </recommendedName>
</protein>
<organism evidence="2 3">
    <name type="scientific">Pseudomonas graminis</name>
    <dbReference type="NCBI Taxonomy" id="158627"/>
    <lineage>
        <taxon>Bacteria</taxon>
        <taxon>Pseudomonadati</taxon>
        <taxon>Pseudomonadota</taxon>
        <taxon>Gammaproteobacteria</taxon>
        <taxon>Pseudomonadales</taxon>
        <taxon>Pseudomonadaceae</taxon>
        <taxon>Pseudomonas</taxon>
    </lineage>
</organism>
<dbReference type="Proteomes" id="UP000182332">
    <property type="component" value="Unassembled WGS sequence"/>
</dbReference>
<dbReference type="OrthoDB" id="6506350at2"/>
<reference evidence="2 3" key="1">
    <citation type="submission" date="2016-10" db="EMBL/GenBank/DDBJ databases">
        <authorList>
            <person name="de Groot N.N."/>
        </authorList>
    </citation>
    <scope>NUCLEOTIDE SEQUENCE [LARGE SCALE GENOMIC DNA]</scope>
    <source>
        <strain evidence="2 3">DSM 11363</strain>
    </source>
</reference>
<evidence type="ECO:0000313" key="2">
    <source>
        <dbReference type="EMBL" id="SET95415.1"/>
    </source>
</evidence>
<dbReference type="RefSeq" id="WP_074892409.1">
    <property type="nucleotide sequence ID" value="NZ_FOHW01000036.1"/>
</dbReference>
<dbReference type="Pfam" id="PF10387">
    <property type="entry name" value="DUF2442"/>
    <property type="match status" value="1"/>
</dbReference>
<evidence type="ECO:0000313" key="3">
    <source>
        <dbReference type="Proteomes" id="UP000182332"/>
    </source>
</evidence>
<dbReference type="Gene3D" id="3.30.2020.40">
    <property type="entry name" value="Uncharacterised protein PF10387, DUF2442"/>
    <property type="match status" value="1"/>
</dbReference>
<dbReference type="EMBL" id="FOHW01000036">
    <property type="protein sequence ID" value="SET95415.1"/>
    <property type="molecule type" value="Genomic_DNA"/>
</dbReference>
<evidence type="ECO:0000256" key="1">
    <source>
        <dbReference type="SAM" id="MobiDB-lite"/>
    </source>
</evidence>